<keyword evidence="3" id="KW-1185">Reference proteome</keyword>
<evidence type="ECO:0000313" key="3">
    <source>
        <dbReference type="Proteomes" id="UP000577724"/>
    </source>
</evidence>
<dbReference type="Pfam" id="PF08808">
    <property type="entry name" value="RES"/>
    <property type="match status" value="1"/>
</dbReference>
<sequence length="410" mass="46999">MPKELTDLEDHAVCMSCAEHIFKFFEAVWKPITLYERFVQNHTASIAGEACCAICNHQMSKHEDFYRLSVEEQFLIPIADKLSEDIGGCEHCNGNEDSYHQAGEYLSVNGVPDSLIPLFLSLLKCPCGFGRHHPDRKDSHSEVFTKYSVLYTKQEVDSLYRFDAKEFSEFAEQYGEKITAEDLQDFRQILRTNPTLAYHHCTGIAIYNVLKEHFDHGHVRIISAGQMDLYRGRTRPTDSETPYSIRDLWTAPTGKSSHGRYNFIGVPVLYLADSVNAIPYEINPAHDQLIDIATFTIMRRELRLFDLGEFDPEFQGFFSESNMETEQTRVKSAYLLPNYIGACCSHIGYNGVVYAGVHDVEGLEPYTNYALFDMDYELDLSSTSRPVNTYQPIVNITLKLQEQKRPEEHF</sequence>
<dbReference type="GeneID" id="97131507"/>
<gene>
    <name evidence="2" type="ORF">HP548_12350</name>
</gene>
<name>A0ABX2MLD7_9BACL</name>
<proteinExistence type="predicted"/>
<dbReference type="EMBL" id="JABMCC010000107">
    <property type="protein sequence ID" value="NUU54868.1"/>
    <property type="molecule type" value="Genomic_DNA"/>
</dbReference>
<evidence type="ECO:0000259" key="1">
    <source>
        <dbReference type="Pfam" id="PF08808"/>
    </source>
</evidence>
<protein>
    <submittedName>
        <fullName evidence="2">RES family NAD+ phosphorylase</fullName>
    </submittedName>
</protein>
<organism evidence="2 3">
    <name type="scientific">Paenibacillus taichungensis</name>
    <dbReference type="NCBI Taxonomy" id="484184"/>
    <lineage>
        <taxon>Bacteria</taxon>
        <taxon>Bacillati</taxon>
        <taxon>Bacillota</taxon>
        <taxon>Bacilli</taxon>
        <taxon>Bacillales</taxon>
        <taxon>Paenibacillaceae</taxon>
        <taxon>Paenibacillus</taxon>
    </lineage>
</organism>
<dbReference type="Proteomes" id="UP000577724">
    <property type="component" value="Unassembled WGS sequence"/>
</dbReference>
<evidence type="ECO:0000313" key="2">
    <source>
        <dbReference type="EMBL" id="NUU54868.1"/>
    </source>
</evidence>
<comment type="caution">
    <text evidence="2">The sequence shown here is derived from an EMBL/GenBank/DDBJ whole genome shotgun (WGS) entry which is preliminary data.</text>
</comment>
<dbReference type="InterPro" id="IPR014914">
    <property type="entry name" value="RES_dom"/>
</dbReference>
<reference evidence="2 3" key="1">
    <citation type="submission" date="2020-05" db="EMBL/GenBank/DDBJ databases">
        <title>Genome Sequencing of Type Strains.</title>
        <authorList>
            <person name="Lemaire J.F."/>
            <person name="Inderbitzin P."/>
            <person name="Gregorio O.A."/>
            <person name="Collins S.B."/>
            <person name="Wespe N."/>
            <person name="Knight-Connoni V."/>
        </authorList>
    </citation>
    <scope>NUCLEOTIDE SEQUENCE [LARGE SCALE GENOMIC DNA]</scope>
    <source>
        <strain evidence="2 3">DSM 19942</strain>
    </source>
</reference>
<accession>A0ABX2MLD7</accession>
<dbReference type="RefSeq" id="WP_175381806.1">
    <property type="nucleotide sequence ID" value="NZ_CBCRYD010000039.1"/>
</dbReference>
<feature type="domain" description="RES" evidence="1">
    <location>
        <begin position="245"/>
        <end position="374"/>
    </location>
</feature>